<accession>A0A645C0Q3</accession>
<dbReference type="EC" id="3.5.1.3" evidence="2"/>
<evidence type="ECO:0000259" key="1">
    <source>
        <dbReference type="PROSITE" id="PS50263"/>
    </source>
</evidence>
<organism evidence="2">
    <name type="scientific">bioreactor metagenome</name>
    <dbReference type="NCBI Taxonomy" id="1076179"/>
    <lineage>
        <taxon>unclassified sequences</taxon>
        <taxon>metagenomes</taxon>
        <taxon>ecological metagenomes</taxon>
    </lineage>
</organism>
<dbReference type="InterPro" id="IPR003010">
    <property type="entry name" value="C-N_Hydrolase"/>
</dbReference>
<dbReference type="Gene3D" id="3.60.110.10">
    <property type="entry name" value="Carbon-nitrogen hydrolase"/>
    <property type="match status" value="1"/>
</dbReference>
<dbReference type="EMBL" id="VSSQ01023777">
    <property type="protein sequence ID" value="MPM70908.1"/>
    <property type="molecule type" value="Genomic_DNA"/>
</dbReference>
<gene>
    <name evidence="2" type="primary">yafV_13</name>
    <name evidence="2" type="ORF">SDC9_117869</name>
</gene>
<dbReference type="PANTHER" id="PTHR23088">
    <property type="entry name" value="NITRILASE-RELATED"/>
    <property type="match status" value="1"/>
</dbReference>
<name>A0A645C0Q3_9ZZZZ</name>
<reference evidence="2" key="1">
    <citation type="submission" date="2019-08" db="EMBL/GenBank/DDBJ databases">
        <authorList>
            <person name="Kucharzyk K."/>
            <person name="Murdoch R.W."/>
            <person name="Higgins S."/>
            <person name="Loffler F."/>
        </authorList>
    </citation>
    <scope>NUCLEOTIDE SEQUENCE</scope>
</reference>
<keyword evidence="2" id="KW-0378">Hydrolase</keyword>
<protein>
    <submittedName>
        <fullName evidence="2">Omega-amidase YafV</fullName>
        <ecNumber evidence="2">3.5.1.3</ecNumber>
    </submittedName>
</protein>
<dbReference type="GO" id="GO:0050152">
    <property type="term" value="F:omega-amidase activity"/>
    <property type="evidence" value="ECO:0007669"/>
    <property type="project" value="UniProtKB-EC"/>
</dbReference>
<comment type="caution">
    <text evidence="2">The sequence shown here is derived from an EMBL/GenBank/DDBJ whole genome shotgun (WGS) entry which is preliminary data.</text>
</comment>
<dbReference type="AlphaFoldDB" id="A0A645C0Q3"/>
<proteinExistence type="predicted"/>
<dbReference type="PANTHER" id="PTHR23088:SF27">
    <property type="entry name" value="DEAMINATED GLUTATHIONE AMIDASE"/>
    <property type="match status" value="1"/>
</dbReference>
<dbReference type="PROSITE" id="PS50263">
    <property type="entry name" value="CN_HYDROLASE"/>
    <property type="match status" value="1"/>
</dbReference>
<evidence type="ECO:0000313" key="2">
    <source>
        <dbReference type="EMBL" id="MPM70908.1"/>
    </source>
</evidence>
<dbReference type="SUPFAM" id="SSF56317">
    <property type="entry name" value="Carbon-nitrogen hydrolase"/>
    <property type="match status" value="1"/>
</dbReference>
<dbReference type="InterPro" id="IPR036526">
    <property type="entry name" value="C-N_Hydrolase_sf"/>
</dbReference>
<feature type="domain" description="CN hydrolase" evidence="1">
    <location>
        <begin position="1"/>
        <end position="239"/>
    </location>
</feature>
<dbReference type="Pfam" id="PF00795">
    <property type="entry name" value="CN_hydrolase"/>
    <property type="match status" value="1"/>
</dbReference>
<sequence length="263" mass="29428">MRISSIQMKTKLADVDHNFSRVQKLIRKTVENEKPDVIVLPEMWNIGFFPKENLDVLCDNEGERTKRELGSLARELNINIVAGSVGNRRENQIFNTSLVFNRAGICIAEYDKAHLFSSIGENDYFSQGNHSTIFKLDDVTCGVVIGYDVYFPELTRTLALQGADVLFAVAQWPMTDITHINVLVEARAIENQSFFVFTNSCGTAAKVKYGGNSSLTGPRGEILGRTGLVENTLTTDIDLAMISDINNSTNMFCDRQPMIYRVN</sequence>